<reference evidence="3" key="1">
    <citation type="submission" date="2022-07" db="EMBL/GenBank/DDBJ databases">
        <title>Fungi with potential for degradation of polypropylene.</title>
        <authorList>
            <person name="Gostincar C."/>
        </authorList>
    </citation>
    <scope>NUCLEOTIDE SEQUENCE</scope>
    <source>
        <strain evidence="3">EXF-13308</strain>
    </source>
</reference>
<dbReference type="InterPro" id="IPR013094">
    <property type="entry name" value="AB_hydrolase_3"/>
</dbReference>
<protein>
    <recommendedName>
        <fullName evidence="2">Alpha/beta hydrolase fold-3 domain-containing protein</fullName>
    </recommendedName>
</protein>
<organism evidence="3 4">
    <name type="scientific">Pleurostoma richardsiae</name>
    <dbReference type="NCBI Taxonomy" id="41990"/>
    <lineage>
        <taxon>Eukaryota</taxon>
        <taxon>Fungi</taxon>
        <taxon>Dikarya</taxon>
        <taxon>Ascomycota</taxon>
        <taxon>Pezizomycotina</taxon>
        <taxon>Sordariomycetes</taxon>
        <taxon>Sordariomycetidae</taxon>
        <taxon>Calosphaeriales</taxon>
        <taxon>Pleurostomataceae</taxon>
        <taxon>Pleurostoma</taxon>
    </lineage>
</organism>
<dbReference type="EMBL" id="JANBVO010000037">
    <property type="protein sequence ID" value="KAJ9136880.1"/>
    <property type="molecule type" value="Genomic_DNA"/>
</dbReference>
<dbReference type="PANTHER" id="PTHR48081">
    <property type="entry name" value="AB HYDROLASE SUPERFAMILY PROTEIN C4A8.06C"/>
    <property type="match status" value="1"/>
</dbReference>
<sequence>MALLNPGEVSPWVRAAREDYAARERAALSTLGPLPPSLEEFWTTIRLPDGWEPRVKVVRPKDLSGTHALIVLWYGGAFAMGSPDALAKTAWQFAETLGAVVVMPTHKHIPEHPWPAPMRSGWETLVYLSRHAETELGATLDGPGGGFVVGGVSSGATIAGVAAGISILGDAAVREHGIEALAKPITGAYLHSGVLVTPKIVPDAYRNLWTSREDNRDSPSIGTATVDMVVATLAPDETSQWFSPLNTILAMNAEQIPSERRPRFLFHEGGIDCLRDDGVVLAKVLEDRGFESKVQVFAEDSHAAWIMFPWESKAQDPSLGEAAVAEMRWLLRL</sequence>
<evidence type="ECO:0000259" key="2">
    <source>
        <dbReference type="Pfam" id="PF07859"/>
    </source>
</evidence>
<name>A0AA38VMX0_9PEZI</name>
<proteinExistence type="predicted"/>
<feature type="domain" description="Alpha/beta hydrolase fold-3" evidence="2">
    <location>
        <begin position="73"/>
        <end position="304"/>
    </location>
</feature>
<dbReference type="PANTHER" id="PTHR48081:SF8">
    <property type="entry name" value="ALPHA_BETA HYDROLASE FOLD-3 DOMAIN-CONTAINING PROTEIN-RELATED"/>
    <property type="match status" value="1"/>
</dbReference>
<dbReference type="InterPro" id="IPR029058">
    <property type="entry name" value="AB_hydrolase_fold"/>
</dbReference>
<dbReference type="SUPFAM" id="SSF53474">
    <property type="entry name" value="alpha/beta-Hydrolases"/>
    <property type="match status" value="1"/>
</dbReference>
<dbReference type="InterPro" id="IPR050300">
    <property type="entry name" value="GDXG_lipolytic_enzyme"/>
</dbReference>
<dbReference type="GO" id="GO:0016787">
    <property type="term" value="F:hydrolase activity"/>
    <property type="evidence" value="ECO:0007669"/>
    <property type="project" value="UniProtKB-KW"/>
</dbReference>
<evidence type="ECO:0000313" key="4">
    <source>
        <dbReference type="Proteomes" id="UP001174694"/>
    </source>
</evidence>
<keyword evidence="1" id="KW-0378">Hydrolase</keyword>
<dbReference type="Pfam" id="PF07859">
    <property type="entry name" value="Abhydrolase_3"/>
    <property type="match status" value="1"/>
</dbReference>
<gene>
    <name evidence="3" type="ORF">NKR23_g9524</name>
</gene>
<accession>A0AA38VMX0</accession>
<evidence type="ECO:0000256" key="1">
    <source>
        <dbReference type="ARBA" id="ARBA00022801"/>
    </source>
</evidence>
<dbReference type="Proteomes" id="UP001174694">
    <property type="component" value="Unassembled WGS sequence"/>
</dbReference>
<dbReference type="AlphaFoldDB" id="A0AA38VMX0"/>
<dbReference type="Gene3D" id="3.40.50.1820">
    <property type="entry name" value="alpha/beta hydrolase"/>
    <property type="match status" value="1"/>
</dbReference>
<keyword evidence="4" id="KW-1185">Reference proteome</keyword>
<comment type="caution">
    <text evidence="3">The sequence shown here is derived from an EMBL/GenBank/DDBJ whole genome shotgun (WGS) entry which is preliminary data.</text>
</comment>
<evidence type="ECO:0000313" key="3">
    <source>
        <dbReference type="EMBL" id="KAJ9136880.1"/>
    </source>
</evidence>